<proteinExistence type="predicted"/>
<name>A0A1I0F608_9FIRM</name>
<dbReference type="PANTHER" id="PTHR42939:SF1">
    <property type="entry name" value="ABC TRANSPORTER ATP-BINDING PROTEIN ALBC-RELATED"/>
    <property type="match status" value="1"/>
</dbReference>
<evidence type="ECO:0000256" key="3">
    <source>
        <dbReference type="ARBA" id="ARBA00022840"/>
    </source>
</evidence>
<gene>
    <name evidence="5" type="ORF">SAMN04487772_1282</name>
</gene>
<dbReference type="InterPro" id="IPR017871">
    <property type="entry name" value="ABC_transporter-like_CS"/>
</dbReference>
<dbReference type="Pfam" id="PF00005">
    <property type="entry name" value="ABC_tran"/>
    <property type="match status" value="1"/>
</dbReference>
<dbReference type="PROSITE" id="PS00211">
    <property type="entry name" value="ABC_TRANSPORTER_1"/>
    <property type="match status" value="1"/>
</dbReference>
<dbReference type="EMBL" id="FOHN01000028">
    <property type="protein sequence ID" value="SET53129.1"/>
    <property type="molecule type" value="Genomic_DNA"/>
</dbReference>
<dbReference type="AlphaFoldDB" id="A0A1I0F608"/>
<evidence type="ECO:0000313" key="6">
    <source>
        <dbReference type="Proteomes" id="UP000199800"/>
    </source>
</evidence>
<dbReference type="RefSeq" id="WP_092478723.1">
    <property type="nucleotide sequence ID" value="NZ_FOHN01000028.1"/>
</dbReference>
<organism evidence="5 6">
    <name type="scientific">[Clostridium] polysaccharolyticum</name>
    <dbReference type="NCBI Taxonomy" id="29364"/>
    <lineage>
        <taxon>Bacteria</taxon>
        <taxon>Bacillati</taxon>
        <taxon>Bacillota</taxon>
        <taxon>Clostridia</taxon>
        <taxon>Lachnospirales</taxon>
        <taxon>Lachnospiraceae</taxon>
    </lineage>
</organism>
<keyword evidence="6" id="KW-1185">Reference proteome</keyword>
<dbReference type="Proteomes" id="UP000199800">
    <property type="component" value="Unassembled WGS sequence"/>
</dbReference>
<accession>A0A1I0F608</accession>
<keyword evidence="1" id="KW-0813">Transport</keyword>
<dbReference type="PROSITE" id="PS50893">
    <property type="entry name" value="ABC_TRANSPORTER_2"/>
    <property type="match status" value="1"/>
</dbReference>
<evidence type="ECO:0000313" key="5">
    <source>
        <dbReference type="EMBL" id="SET53129.1"/>
    </source>
</evidence>
<dbReference type="PANTHER" id="PTHR42939">
    <property type="entry name" value="ABC TRANSPORTER ATP-BINDING PROTEIN ALBC-RELATED"/>
    <property type="match status" value="1"/>
</dbReference>
<dbReference type="STRING" id="29364.SAMN04487772_1282"/>
<dbReference type="OrthoDB" id="9809205at2"/>
<evidence type="ECO:0000256" key="1">
    <source>
        <dbReference type="ARBA" id="ARBA00022448"/>
    </source>
</evidence>
<evidence type="ECO:0000259" key="4">
    <source>
        <dbReference type="PROSITE" id="PS50893"/>
    </source>
</evidence>
<reference evidence="5 6" key="1">
    <citation type="submission" date="2016-10" db="EMBL/GenBank/DDBJ databases">
        <authorList>
            <person name="de Groot N.N."/>
        </authorList>
    </citation>
    <scope>NUCLEOTIDE SEQUENCE [LARGE SCALE GENOMIC DNA]</scope>
    <source>
        <strain evidence="5 6">DSM 1801</strain>
    </source>
</reference>
<dbReference type="InterPro" id="IPR003439">
    <property type="entry name" value="ABC_transporter-like_ATP-bd"/>
</dbReference>
<evidence type="ECO:0000256" key="2">
    <source>
        <dbReference type="ARBA" id="ARBA00022741"/>
    </source>
</evidence>
<keyword evidence="2" id="KW-0547">Nucleotide-binding</keyword>
<dbReference type="GO" id="GO:0016887">
    <property type="term" value="F:ATP hydrolysis activity"/>
    <property type="evidence" value="ECO:0007669"/>
    <property type="project" value="InterPro"/>
</dbReference>
<protein>
    <submittedName>
        <fullName evidence="5">ABC-2 type transport system ATP-binding protein</fullName>
    </submittedName>
</protein>
<keyword evidence="3 5" id="KW-0067">ATP-binding</keyword>
<feature type="domain" description="ABC transporter" evidence="4">
    <location>
        <begin position="2"/>
        <end position="161"/>
    </location>
</feature>
<sequence length="161" mass="18289">MIQLVNISKTISNKEVLKNISLELSDGKMYLLNGHNGCGKSMLLRMICGLIKPTDGKLNCSLDYSYGVIIETPAFMENETAMYNMKYLAAIKNKISKDEIYEALKLVNLYDQRNSKVKTYSLGMRQRLGICQAIMENPDVLLLDEPFNALDEDNYKTVFDI</sequence>
<dbReference type="Gene3D" id="3.40.50.300">
    <property type="entry name" value="P-loop containing nucleotide triphosphate hydrolases"/>
    <property type="match status" value="1"/>
</dbReference>
<dbReference type="GO" id="GO:0005524">
    <property type="term" value="F:ATP binding"/>
    <property type="evidence" value="ECO:0007669"/>
    <property type="project" value="UniProtKB-KW"/>
</dbReference>
<dbReference type="InterPro" id="IPR027417">
    <property type="entry name" value="P-loop_NTPase"/>
</dbReference>
<dbReference type="SUPFAM" id="SSF52540">
    <property type="entry name" value="P-loop containing nucleoside triphosphate hydrolases"/>
    <property type="match status" value="1"/>
</dbReference>
<dbReference type="InterPro" id="IPR051782">
    <property type="entry name" value="ABC_Transporter_VariousFunc"/>
</dbReference>